<dbReference type="EMBL" id="NOXF01000001">
    <property type="protein sequence ID" value="PEQ25633.1"/>
    <property type="molecule type" value="Genomic_DNA"/>
</dbReference>
<keyword evidence="5 12" id="KW-0347">Helicase</keyword>
<dbReference type="InterPro" id="IPR038726">
    <property type="entry name" value="PDDEXK_AddAB-type"/>
</dbReference>
<keyword evidence="3" id="KW-0227">DNA damage</keyword>
<reference evidence="12 14" key="3">
    <citation type="submission" date="2017-07" db="EMBL/GenBank/DDBJ databases">
        <title>Prevalence of linear plasmids in Cutibacterium (Propionibacterium) acnes isolates obtained from prostatic tissue.</title>
        <authorList>
            <person name="Davidsson S."/>
            <person name="Carlsson J."/>
            <person name="Molling P."/>
            <person name="Andren O."/>
            <person name="Andersson S.-O."/>
            <person name="Brzuszkiewicz E."/>
            <person name="Poehlein A."/>
            <person name="Al-Zeer M."/>
            <person name="Brinkmann V."/>
            <person name="Scavenius C."/>
            <person name="Nazipi S."/>
            <person name="Soderquist B."/>
            <person name="Bruggemann H."/>
        </authorList>
    </citation>
    <scope>NUCLEOTIDE SEQUENCE [LARGE SCALE GENOMIC DNA]</scope>
    <source>
        <strain evidence="12 14">DSM 753</strain>
    </source>
</reference>
<comment type="caution">
    <text evidence="11">The sequence shown here is derived from an EMBL/GenBank/DDBJ whole genome shotgun (WGS) entry which is preliminary data.</text>
</comment>
<evidence type="ECO:0000259" key="10">
    <source>
        <dbReference type="PROSITE" id="PS51217"/>
    </source>
</evidence>
<evidence type="ECO:0000256" key="8">
    <source>
        <dbReference type="ARBA" id="ARBA00023125"/>
    </source>
</evidence>
<sequence>MLQFVEGTSGSGKTDTIRHMLMEKAKTGEEKLLLLVPEQNSFENERAMLRLMGPKEAGRITVTSFTRMVDLVMRQTGGLAGRRLNDSGRSILMSLALSQVKEELVLYQKQSGSRELVELMLSALKEFKMCGIRPEDLKAAADRLEEGNLRKKIRETGLVMAAYEALVSQSYIDPLDDLTRLKNVLEVTPFFKGYTVMVDAFAGFTAQELEVLSLVLRQAKETVISVCVDQDPAKDNGMGLFSPVKKTVRQLRRITKDYHIPLAPPIRLPHGKRFQNEELKLLEQVIYRQERLESGEVPGHIVLYNASDIYEEADFVARRIQKLVQEEGYRYREITVIARETESYRGVLDAALESYGIPYFMDQPEPLEEKPLMTLVLSALECVQSGYRSDELFRLLKTGLTELQTEEIAALENYALLWNLSGRRWLEPFTMHPRGFSPEMTEEDQKKLEGLNRLRETVMEPLAQFEESLRSGTGKGIAYGVYQLLERLNAAQNIRRMADELENMGEWNLAQEQIRLWDMLMEILDQMALVLKEQHLSPRRWSELFQLVVQSEEIAFIPQGVDEVSVGGADRSRPAAPRAVFLIGAEEGEFPRTPVSAGVFSDAERRLMISMGLPLYDSLEKLAVEERYLAYMAAVSPSERLFVSYASSDLSGGARSPSSLVREVRKIFPECPVADRSQEAFSDLLWSPEPAFELAASLWREPSEREETLKRYFGGLPEYQDRLEAVGRAASEEPIAFQNPENAQKLFGSNLRVSASQIEKYYLCRFQYFCRYGLGAKERKPAVFDALEYGSVMHYLLENMLRAFSGETLASMKKQELLAEIRRLLDSYVETNLGGWEEKSPRFRYLLARLADTAQMLLSHLGKELAQSDFVPADFELSIGKGKELEPLVLEIPGGGQISVEGKIDRVDVMEKPSGKYIRVVDYKTGSKDFKLSDVLYGLNMQMLLYLDTVWKNGKSRYGSVLPAGILYVPAARPSVSAQWGDSGEKLEKERDKKLRMNGLVLDDPEVITGMEKQAQGVFIPVALKNGEPAKLDSVANLAQLGALTKKMEKLVVDMACSLRQGDVDAEPAAGEYDACAYCPYGPVCGHEPEGRSRLVEKLDRNQVMAAVQEEAQEKEEAYEQTKLD</sequence>
<evidence type="ECO:0000256" key="9">
    <source>
        <dbReference type="ARBA" id="ARBA00023204"/>
    </source>
</evidence>
<dbReference type="GO" id="GO:0004527">
    <property type="term" value="F:exonuclease activity"/>
    <property type="evidence" value="ECO:0007669"/>
    <property type="project" value="UniProtKB-KW"/>
</dbReference>
<evidence type="ECO:0000313" key="14">
    <source>
        <dbReference type="Proteomes" id="UP000220611"/>
    </source>
</evidence>
<keyword evidence="9" id="KW-0234">DNA repair</keyword>
<reference evidence="11 13" key="1">
    <citation type="submission" date="2007-08" db="EMBL/GenBank/DDBJ databases">
        <title>Draft genome sequence of Clostridium leptum (DSM 753).</title>
        <authorList>
            <person name="Sudarsanam P."/>
            <person name="Ley R."/>
            <person name="Guruge J."/>
            <person name="Turnbaugh P.J."/>
            <person name="Mahowald M."/>
            <person name="Liep D."/>
            <person name="Gordon J."/>
        </authorList>
    </citation>
    <scope>NUCLEOTIDE SEQUENCE [LARGE SCALE GENOMIC DNA]</scope>
    <source>
        <strain evidence="11 13">DSM 753</strain>
    </source>
</reference>
<dbReference type="PANTHER" id="PTHR30591:SF1">
    <property type="entry name" value="RECBCD ENZYME SUBUNIT RECC"/>
    <property type="match status" value="1"/>
</dbReference>
<keyword evidence="14" id="KW-1185">Reference proteome</keyword>
<feature type="domain" description="UvrD-like helicase C-terminal" evidence="10">
    <location>
        <begin position="269"/>
        <end position="571"/>
    </location>
</feature>
<evidence type="ECO:0000256" key="7">
    <source>
        <dbReference type="ARBA" id="ARBA00022840"/>
    </source>
</evidence>
<dbReference type="InterPro" id="IPR027417">
    <property type="entry name" value="P-loop_NTPase"/>
</dbReference>
<evidence type="ECO:0000256" key="5">
    <source>
        <dbReference type="ARBA" id="ARBA00022806"/>
    </source>
</evidence>
<dbReference type="PROSITE" id="PS51217">
    <property type="entry name" value="UVRD_HELICASE_CTER"/>
    <property type="match status" value="1"/>
</dbReference>
<dbReference type="InterPro" id="IPR049035">
    <property type="entry name" value="ADDB_N"/>
</dbReference>
<evidence type="ECO:0000313" key="13">
    <source>
        <dbReference type="Proteomes" id="UP000003490"/>
    </source>
</evidence>
<dbReference type="Proteomes" id="UP000003490">
    <property type="component" value="Unassembled WGS sequence"/>
</dbReference>
<evidence type="ECO:0000313" key="11">
    <source>
        <dbReference type="EMBL" id="EDO60477.1"/>
    </source>
</evidence>
<evidence type="ECO:0000256" key="3">
    <source>
        <dbReference type="ARBA" id="ARBA00022763"/>
    </source>
</evidence>
<dbReference type="EMBL" id="ABCB02000020">
    <property type="protein sequence ID" value="EDO60477.1"/>
    <property type="molecule type" value="Genomic_DNA"/>
</dbReference>
<dbReference type="Pfam" id="PF13361">
    <property type="entry name" value="UvrD_C"/>
    <property type="match status" value="1"/>
</dbReference>
<evidence type="ECO:0000256" key="2">
    <source>
        <dbReference type="ARBA" id="ARBA00022741"/>
    </source>
</evidence>
<protein>
    <submittedName>
        <fullName evidence="12">Helicase</fullName>
    </submittedName>
    <submittedName>
        <fullName evidence="11">Putative ATP-dependent nuclease subunit B</fullName>
    </submittedName>
</protein>
<dbReference type="GO" id="GO:0006281">
    <property type="term" value="P:DNA repair"/>
    <property type="evidence" value="ECO:0007669"/>
    <property type="project" value="UniProtKB-KW"/>
</dbReference>
<dbReference type="OrthoDB" id="9758506at2"/>
<name>A7VXI0_9FIRM</name>
<dbReference type="InterPro" id="IPR014017">
    <property type="entry name" value="DNA_helicase_UvrD-like_C"/>
</dbReference>
<dbReference type="Gene3D" id="3.40.50.300">
    <property type="entry name" value="P-loop containing nucleotide triphosphate hydrolases"/>
    <property type="match status" value="3"/>
</dbReference>
<dbReference type="eggNOG" id="COG3857">
    <property type="taxonomic scope" value="Bacteria"/>
</dbReference>
<dbReference type="SUPFAM" id="SSF52540">
    <property type="entry name" value="P-loop containing nucleoside triphosphate hydrolases"/>
    <property type="match status" value="1"/>
</dbReference>
<keyword evidence="2" id="KW-0547">Nucleotide-binding</keyword>
<accession>A7VXI0</accession>
<proteinExistence type="predicted"/>
<dbReference type="Proteomes" id="UP000220611">
    <property type="component" value="Unassembled WGS sequence"/>
</dbReference>
<evidence type="ECO:0000256" key="4">
    <source>
        <dbReference type="ARBA" id="ARBA00022801"/>
    </source>
</evidence>
<organism evidence="11 13">
    <name type="scientific">[Clostridium] leptum DSM 753</name>
    <dbReference type="NCBI Taxonomy" id="428125"/>
    <lineage>
        <taxon>Bacteria</taxon>
        <taxon>Bacillati</taxon>
        <taxon>Bacillota</taxon>
        <taxon>Clostridia</taxon>
        <taxon>Eubacteriales</taxon>
        <taxon>Oscillospiraceae</taxon>
        <taxon>Oscillospiraceae incertae sedis</taxon>
    </lineage>
</organism>
<dbReference type="GO" id="GO:0004386">
    <property type="term" value="F:helicase activity"/>
    <property type="evidence" value="ECO:0007669"/>
    <property type="project" value="UniProtKB-KW"/>
</dbReference>
<dbReference type="GO" id="GO:0006310">
    <property type="term" value="P:DNA recombination"/>
    <property type="evidence" value="ECO:0007669"/>
    <property type="project" value="TreeGrafter"/>
</dbReference>
<evidence type="ECO:0000256" key="6">
    <source>
        <dbReference type="ARBA" id="ARBA00022839"/>
    </source>
</evidence>
<dbReference type="GO" id="GO:0005524">
    <property type="term" value="F:ATP binding"/>
    <property type="evidence" value="ECO:0007669"/>
    <property type="project" value="UniProtKB-KW"/>
</dbReference>
<evidence type="ECO:0000313" key="12">
    <source>
        <dbReference type="EMBL" id="PEQ25633.1"/>
    </source>
</evidence>
<dbReference type="GO" id="GO:0003677">
    <property type="term" value="F:DNA binding"/>
    <property type="evidence" value="ECO:0007669"/>
    <property type="project" value="UniProtKB-KW"/>
</dbReference>
<dbReference type="Gene3D" id="3.90.320.10">
    <property type="match status" value="1"/>
</dbReference>
<keyword evidence="1" id="KW-0540">Nuclease</keyword>
<keyword evidence="8" id="KW-0238">DNA-binding</keyword>
<dbReference type="AlphaFoldDB" id="A7VXI0"/>
<keyword evidence="4" id="KW-0378">Hydrolase</keyword>
<dbReference type="Pfam" id="PF12705">
    <property type="entry name" value="PDDEXK_1"/>
    <property type="match status" value="1"/>
</dbReference>
<keyword evidence="7" id="KW-0067">ATP-binding</keyword>
<dbReference type="HOGENOM" id="CLU_007838_0_0_9"/>
<dbReference type="InterPro" id="IPR011604">
    <property type="entry name" value="PDDEXK-like_dom_sf"/>
</dbReference>
<reference evidence="11 13" key="2">
    <citation type="submission" date="2007-08" db="EMBL/GenBank/DDBJ databases">
        <authorList>
            <person name="Fulton L."/>
            <person name="Clifton S."/>
            <person name="Fulton B."/>
            <person name="Xu J."/>
            <person name="Minx P."/>
            <person name="Pepin K.H."/>
            <person name="Johnson M."/>
            <person name="Thiruvilangam P."/>
            <person name="Bhonagiri V."/>
            <person name="Nash W.E."/>
            <person name="Wang C."/>
            <person name="Mardis E.R."/>
            <person name="Wilson R.K."/>
        </authorList>
    </citation>
    <scope>NUCLEOTIDE SEQUENCE [LARGE SCALE GENOMIC DNA]</scope>
    <source>
        <strain evidence="11 13">DSM 753</strain>
    </source>
</reference>
<gene>
    <name evidence="12" type="ORF">CH238_01170</name>
    <name evidence="11" type="ORF">CLOLEP_03305</name>
</gene>
<keyword evidence="6" id="KW-0269">Exonuclease</keyword>
<dbReference type="PANTHER" id="PTHR30591">
    <property type="entry name" value="RECBCD ENZYME SUBUNIT RECC"/>
    <property type="match status" value="1"/>
</dbReference>
<dbReference type="Pfam" id="PF21445">
    <property type="entry name" value="ADDB_N"/>
    <property type="match status" value="1"/>
</dbReference>
<evidence type="ECO:0000256" key="1">
    <source>
        <dbReference type="ARBA" id="ARBA00022722"/>
    </source>
</evidence>